<name>A0ABY4BXX7_9MICO</name>
<accession>A0ABY4BXX7</accession>
<dbReference type="PANTHER" id="PTHR43431:SF7">
    <property type="entry name" value="OXIDOREDUCTASE, SHORT CHAIN DEHYDROGENASE_REDUCTASE FAMILY (AFU_ORTHOLOGUE AFUA_5G14000)"/>
    <property type="match status" value="1"/>
</dbReference>
<dbReference type="InterPro" id="IPR036291">
    <property type="entry name" value="NAD(P)-bd_dom_sf"/>
</dbReference>
<evidence type="ECO:0000313" key="2">
    <source>
        <dbReference type="Proteomes" id="UP000832097"/>
    </source>
</evidence>
<protein>
    <submittedName>
        <fullName evidence="1">SDR family NAD(P)-dependent oxidoreductase</fullName>
    </submittedName>
</protein>
<evidence type="ECO:0000313" key="1">
    <source>
        <dbReference type="EMBL" id="UOE44067.1"/>
    </source>
</evidence>
<dbReference type="Proteomes" id="UP000832097">
    <property type="component" value="Chromosome"/>
</dbReference>
<proteinExistence type="predicted"/>
<dbReference type="InterPro" id="IPR002347">
    <property type="entry name" value="SDR_fam"/>
</dbReference>
<dbReference type="Pfam" id="PF00106">
    <property type="entry name" value="adh_short"/>
    <property type="match status" value="1"/>
</dbReference>
<keyword evidence="2" id="KW-1185">Reference proteome</keyword>
<dbReference type="SUPFAM" id="SSF51735">
    <property type="entry name" value="NAD(P)-binding Rossmann-fold domains"/>
    <property type="match status" value="1"/>
</dbReference>
<reference evidence="1 2" key="1">
    <citation type="submission" date="2022-03" db="EMBL/GenBank/DDBJ databases">
        <title>Mucilaginibacter sp. isolated from the gut of Protaetia brevitarsis seulensis larvae.</title>
        <authorList>
            <person name="Won M."/>
            <person name="Kim S.-J."/>
            <person name="Kwon S.-W."/>
        </authorList>
    </citation>
    <scope>NUCLEOTIDE SEQUENCE [LARGE SCALE GENOMIC DNA]</scope>
    <source>
        <strain evidence="1 2">CFWR-12</strain>
    </source>
</reference>
<dbReference type="PANTHER" id="PTHR43431">
    <property type="entry name" value="OXIDOREDUCTASE, SHORT CHAIN DEHYDROGENASE/REDUCTASE FAMILY (AFU_ORTHOLOGUE AFUA_5G14000)"/>
    <property type="match status" value="1"/>
</dbReference>
<sequence length="239" mass="24756">MPSIAIFGAGRALGLSTARRFGRAGYDLDLVGRTDATLERLRDALRADGLDASLEVADLAEPGQVADVVDRLVRRRGAVPDLVLYSPGDVSRLPVAAPDLTAATLRSWLPLNLLSPVELVHAVLPGMTQRGSGTIVVAQGSAVRTPAPALASSSVPQAALLNYLAAIAVEAGERGVHIASLQIGQLIERSAAAELFAAGRFDDVEAGRLPSIDPDELAETVWKIGHAGGPLEVATLPAA</sequence>
<organism evidence="1 2">
    <name type="scientific">Agromyces larvae</name>
    <dbReference type="NCBI Taxonomy" id="2929802"/>
    <lineage>
        <taxon>Bacteria</taxon>
        <taxon>Bacillati</taxon>
        <taxon>Actinomycetota</taxon>
        <taxon>Actinomycetes</taxon>
        <taxon>Micrococcales</taxon>
        <taxon>Microbacteriaceae</taxon>
        <taxon>Agromyces</taxon>
    </lineage>
</organism>
<gene>
    <name evidence="1" type="ORF">MTO99_18230</name>
</gene>
<dbReference type="RefSeq" id="WP_243555596.1">
    <property type="nucleotide sequence ID" value="NZ_CP094528.1"/>
</dbReference>
<dbReference type="EMBL" id="CP094528">
    <property type="protein sequence ID" value="UOE44067.1"/>
    <property type="molecule type" value="Genomic_DNA"/>
</dbReference>
<dbReference type="Gene3D" id="3.40.50.720">
    <property type="entry name" value="NAD(P)-binding Rossmann-like Domain"/>
    <property type="match status" value="1"/>
</dbReference>